<gene>
    <name evidence="2" type="ORF">MARPO_0187s0009</name>
</gene>
<feature type="region of interest" description="Disordered" evidence="1">
    <location>
        <begin position="45"/>
        <end position="76"/>
    </location>
</feature>
<dbReference type="Gramene" id="Mp8g15220.1">
    <property type="protein sequence ID" value="Mp8g15220.1.cds"/>
    <property type="gene ID" value="Mp8g15220"/>
</dbReference>
<evidence type="ECO:0000313" key="3">
    <source>
        <dbReference type="Proteomes" id="UP000244005"/>
    </source>
</evidence>
<dbReference type="Proteomes" id="UP000244005">
    <property type="component" value="Unassembled WGS sequence"/>
</dbReference>
<evidence type="ECO:0000256" key="1">
    <source>
        <dbReference type="SAM" id="MobiDB-lite"/>
    </source>
</evidence>
<dbReference type="AlphaFoldDB" id="A0A2R6W1F6"/>
<name>A0A2R6W1F6_MARPO</name>
<evidence type="ECO:0000313" key="2">
    <source>
        <dbReference type="EMBL" id="PTQ27686.1"/>
    </source>
</evidence>
<proteinExistence type="predicted"/>
<keyword evidence="3" id="KW-1185">Reference proteome</keyword>
<sequence>MMQYRARTGWKLSEIRKPEGSEETAAELRGPLAIVLEIHRSHRTGRNVEQCGGTRGDDDNEERALTDRTTRRKNLFPNERHEREELIWKSLDVRVGDLRKTQLEKDIWSFCGSRFRHIFVFLKQLRPPAC</sequence>
<accession>A0A2R6W1F6</accession>
<organism evidence="2 3">
    <name type="scientific">Marchantia polymorpha</name>
    <name type="common">Common liverwort</name>
    <name type="synonym">Marchantia aquatica</name>
    <dbReference type="NCBI Taxonomy" id="3197"/>
    <lineage>
        <taxon>Eukaryota</taxon>
        <taxon>Viridiplantae</taxon>
        <taxon>Streptophyta</taxon>
        <taxon>Embryophyta</taxon>
        <taxon>Marchantiophyta</taxon>
        <taxon>Marchantiopsida</taxon>
        <taxon>Marchantiidae</taxon>
        <taxon>Marchantiales</taxon>
        <taxon>Marchantiaceae</taxon>
        <taxon>Marchantia</taxon>
    </lineage>
</organism>
<reference evidence="3" key="1">
    <citation type="journal article" date="2017" name="Cell">
        <title>Insights into land plant evolution garnered from the Marchantia polymorpha genome.</title>
        <authorList>
            <person name="Bowman J.L."/>
            <person name="Kohchi T."/>
            <person name="Yamato K.T."/>
            <person name="Jenkins J."/>
            <person name="Shu S."/>
            <person name="Ishizaki K."/>
            <person name="Yamaoka S."/>
            <person name="Nishihama R."/>
            <person name="Nakamura Y."/>
            <person name="Berger F."/>
            <person name="Adam C."/>
            <person name="Aki S.S."/>
            <person name="Althoff F."/>
            <person name="Araki T."/>
            <person name="Arteaga-Vazquez M.A."/>
            <person name="Balasubrmanian S."/>
            <person name="Barry K."/>
            <person name="Bauer D."/>
            <person name="Boehm C.R."/>
            <person name="Briginshaw L."/>
            <person name="Caballero-Perez J."/>
            <person name="Catarino B."/>
            <person name="Chen F."/>
            <person name="Chiyoda S."/>
            <person name="Chovatia M."/>
            <person name="Davies K.M."/>
            <person name="Delmans M."/>
            <person name="Demura T."/>
            <person name="Dierschke T."/>
            <person name="Dolan L."/>
            <person name="Dorantes-Acosta A.E."/>
            <person name="Eklund D.M."/>
            <person name="Florent S.N."/>
            <person name="Flores-Sandoval E."/>
            <person name="Fujiyama A."/>
            <person name="Fukuzawa H."/>
            <person name="Galik B."/>
            <person name="Grimanelli D."/>
            <person name="Grimwood J."/>
            <person name="Grossniklaus U."/>
            <person name="Hamada T."/>
            <person name="Haseloff J."/>
            <person name="Hetherington A.J."/>
            <person name="Higo A."/>
            <person name="Hirakawa Y."/>
            <person name="Hundley H.N."/>
            <person name="Ikeda Y."/>
            <person name="Inoue K."/>
            <person name="Inoue S.I."/>
            <person name="Ishida S."/>
            <person name="Jia Q."/>
            <person name="Kakita M."/>
            <person name="Kanazawa T."/>
            <person name="Kawai Y."/>
            <person name="Kawashima T."/>
            <person name="Kennedy M."/>
            <person name="Kinose K."/>
            <person name="Kinoshita T."/>
            <person name="Kohara Y."/>
            <person name="Koide E."/>
            <person name="Komatsu K."/>
            <person name="Kopischke S."/>
            <person name="Kubo M."/>
            <person name="Kyozuka J."/>
            <person name="Lagercrantz U."/>
            <person name="Lin S.S."/>
            <person name="Lindquist E."/>
            <person name="Lipzen A.M."/>
            <person name="Lu C.W."/>
            <person name="De Luna E."/>
            <person name="Martienssen R.A."/>
            <person name="Minamino N."/>
            <person name="Mizutani M."/>
            <person name="Mizutani M."/>
            <person name="Mochizuki N."/>
            <person name="Monte I."/>
            <person name="Mosher R."/>
            <person name="Nagasaki H."/>
            <person name="Nakagami H."/>
            <person name="Naramoto S."/>
            <person name="Nishitani K."/>
            <person name="Ohtani M."/>
            <person name="Okamoto T."/>
            <person name="Okumura M."/>
            <person name="Phillips J."/>
            <person name="Pollak B."/>
            <person name="Reinders A."/>
            <person name="Rovekamp M."/>
            <person name="Sano R."/>
            <person name="Sawa S."/>
            <person name="Schmid M.W."/>
            <person name="Shirakawa M."/>
            <person name="Solano R."/>
            <person name="Spunde A."/>
            <person name="Suetsugu N."/>
            <person name="Sugano S."/>
            <person name="Sugiyama A."/>
            <person name="Sun R."/>
            <person name="Suzuki Y."/>
            <person name="Takenaka M."/>
            <person name="Takezawa D."/>
            <person name="Tomogane H."/>
            <person name="Tsuzuki M."/>
            <person name="Ueda T."/>
            <person name="Umeda M."/>
            <person name="Ward J.M."/>
            <person name="Watanabe Y."/>
            <person name="Yazaki K."/>
            <person name="Yokoyama R."/>
            <person name="Yoshitake Y."/>
            <person name="Yotsui I."/>
            <person name="Zachgo S."/>
            <person name="Schmutz J."/>
        </authorList>
    </citation>
    <scope>NUCLEOTIDE SEQUENCE [LARGE SCALE GENOMIC DNA]</scope>
    <source>
        <strain evidence="3">Tak-1</strain>
    </source>
</reference>
<dbReference type="EMBL" id="KZ772949">
    <property type="protein sequence ID" value="PTQ27686.1"/>
    <property type="molecule type" value="Genomic_DNA"/>
</dbReference>
<protein>
    <submittedName>
        <fullName evidence="2">Uncharacterized protein</fullName>
    </submittedName>
</protein>